<evidence type="ECO:0000256" key="10">
    <source>
        <dbReference type="RuleBase" id="RU361207"/>
    </source>
</evidence>
<dbReference type="Proteomes" id="UP000001225">
    <property type="component" value="Chromosome"/>
</dbReference>
<dbReference type="Gene3D" id="3.20.20.80">
    <property type="entry name" value="Glycosidases"/>
    <property type="match status" value="1"/>
</dbReference>
<protein>
    <recommendedName>
        <fullName evidence="4 10">4-alpha-glucanotransferase</fullName>
        <ecNumber evidence="3 10">2.4.1.25</ecNumber>
    </recommendedName>
    <alternativeName>
        <fullName evidence="8 10">Amylomaltase</fullName>
    </alternativeName>
    <alternativeName>
        <fullName evidence="9 10">Disproportionating enzyme</fullName>
    </alternativeName>
</protein>
<evidence type="ECO:0000256" key="3">
    <source>
        <dbReference type="ARBA" id="ARBA00012560"/>
    </source>
</evidence>
<comment type="catalytic activity">
    <reaction evidence="1 10">
        <text>Transfers a segment of a (1-&gt;4)-alpha-D-glucan to a new position in an acceptor, which may be glucose or a (1-&gt;4)-alpha-D-glucan.</text>
        <dbReference type="EC" id="2.4.1.25"/>
    </reaction>
</comment>
<evidence type="ECO:0000256" key="2">
    <source>
        <dbReference type="ARBA" id="ARBA00005684"/>
    </source>
</evidence>
<evidence type="ECO:0000256" key="5">
    <source>
        <dbReference type="ARBA" id="ARBA00022676"/>
    </source>
</evidence>
<dbReference type="EC" id="2.4.1.25" evidence="3 10"/>
<gene>
    <name evidence="11" type="primary">malQ</name>
    <name evidence="11" type="ordered locus">Bpet2366</name>
</gene>
<dbReference type="eggNOG" id="COG1640">
    <property type="taxonomic scope" value="Bacteria"/>
</dbReference>
<keyword evidence="6 10" id="KW-0808">Transferase</keyword>
<evidence type="ECO:0000313" key="12">
    <source>
        <dbReference type="Proteomes" id="UP000001225"/>
    </source>
</evidence>
<keyword evidence="12" id="KW-1185">Reference proteome</keyword>
<dbReference type="InterPro" id="IPR003385">
    <property type="entry name" value="Glyco_hydro_77"/>
</dbReference>
<evidence type="ECO:0000256" key="6">
    <source>
        <dbReference type="ARBA" id="ARBA00022679"/>
    </source>
</evidence>
<keyword evidence="5 10" id="KW-0328">Glycosyltransferase</keyword>
<dbReference type="STRING" id="94624.Bpet2366"/>
<comment type="similarity">
    <text evidence="2 10">Belongs to the disproportionating enzyme family.</text>
</comment>
<dbReference type="AlphaFoldDB" id="A9IMH1"/>
<dbReference type="KEGG" id="bpt:Bpet2366"/>
<dbReference type="PANTHER" id="PTHR32438">
    <property type="entry name" value="4-ALPHA-GLUCANOTRANSFERASE DPE1, CHLOROPLASTIC/AMYLOPLASTIC"/>
    <property type="match status" value="1"/>
</dbReference>
<evidence type="ECO:0000256" key="8">
    <source>
        <dbReference type="ARBA" id="ARBA00031423"/>
    </source>
</evidence>
<dbReference type="EMBL" id="AM902716">
    <property type="protein sequence ID" value="CAP42709.1"/>
    <property type="molecule type" value="Genomic_DNA"/>
</dbReference>
<dbReference type="NCBIfam" id="TIGR00217">
    <property type="entry name" value="malQ"/>
    <property type="match status" value="1"/>
</dbReference>
<sequence length="699" mass="74320">MSASASVADSLTALAEAAGVAPRWIDAHGRRRDTPAETLRAVLAAMDLPADTPAQARDSLARLALPASQPPALTIVRTGHSVQLPGVRAGRYLVHYEDGTCDEGQATGAGDDACLQAPDRPGYHLLELAGRQYALAVAPGRCPSPAQLLQDDSPRAWGIAAQIHSLRRADPSAPAAGGYGDFGALADLAEQAGRLGADALAVSPMHAMFSARPAACSPYSPSSRLFLNVLYADPGAVFGADEVRSAMAAVDAAGRAAALEQACLVDWQAAGARRLALLRKLYDRFERAAPALRDACARFREAGGDTLQNHAVFEVLHERHATDWRQWPDALRDPRSSRARGFGAAHEQEVGFHIFMQWLARASLGSVQARARQAGMRLGLIADLAVGTDPRGSHAWSRQAEIIEGLSIGAPPDLFNPAGQQWGLAAFSPHALQERGYSAFIEMLRAVLADTGGLRIDHILGLARLWVVPAGASPEAGAYLRYPLNPLLDLVALEAWRHRALIVGENLGTVPEGFNERLAERGILGTSVLWFQTAAPPVRPPSGTSAAFLAPGEWPADAIAMPTTHDLPTLRGWWEGRDLQWRARLGAAPAVNTQALAERQAQRSSLWSGLRAAGLVQGDTPPQTAPIAAMLGFVAATPAPLMLAPLEDLAAVADQPNLPGTTTEHPNWRQRLPRTSGNLLQDPALRARIEAITAARRSA</sequence>
<dbReference type="InterPro" id="IPR017853">
    <property type="entry name" value="GH"/>
</dbReference>
<reference evidence="11 12" key="1">
    <citation type="journal article" date="2008" name="BMC Genomics">
        <title>The missing link: Bordetella petrii is endowed with both the metabolic versatility of environmental bacteria and virulence traits of pathogenic Bordetellae.</title>
        <authorList>
            <person name="Gross R."/>
            <person name="Guzman C.A."/>
            <person name="Sebaihia M."/>
            <person name="Martins Dos Santos V.A."/>
            <person name="Pieper D.H."/>
            <person name="Koebnik R."/>
            <person name="Lechner M."/>
            <person name="Bartels D."/>
            <person name="Buhrmester J."/>
            <person name="Choudhuri J.V."/>
            <person name="Ebensen T."/>
            <person name="Gaigalat L."/>
            <person name="Herrmann S."/>
            <person name="Khachane A.N."/>
            <person name="Larisch C."/>
            <person name="Link S."/>
            <person name="Linke B."/>
            <person name="Meyer F."/>
            <person name="Mormann S."/>
            <person name="Nakunst D."/>
            <person name="Rueckert C."/>
            <person name="Schneiker-Bekel S."/>
            <person name="Schulze K."/>
            <person name="Vorhoelter F.J."/>
            <person name="Yevsa T."/>
            <person name="Engle J.T."/>
            <person name="Goldman W.E."/>
            <person name="Puehler A."/>
            <person name="Goebel U.B."/>
            <person name="Goesmann A."/>
            <person name="Bloecker H."/>
            <person name="Kaiser O."/>
            <person name="Martinez-Arias R."/>
        </authorList>
    </citation>
    <scope>NUCLEOTIDE SEQUENCE [LARGE SCALE GENOMIC DNA]</scope>
    <source>
        <strain evidence="12">ATCC BAA-461 / DSM 12804 / CCUG 43448 / CIP 107267 / Se-1111R</strain>
    </source>
</reference>
<accession>A9IMH1</accession>
<dbReference type="Pfam" id="PF02446">
    <property type="entry name" value="Glyco_hydro_77"/>
    <property type="match status" value="1"/>
</dbReference>
<name>A9IMH1_BORPD</name>
<dbReference type="PANTHER" id="PTHR32438:SF5">
    <property type="entry name" value="4-ALPHA-GLUCANOTRANSFERASE DPE1, CHLOROPLASTIC_AMYLOPLASTIC"/>
    <property type="match status" value="1"/>
</dbReference>
<evidence type="ECO:0000313" key="11">
    <source>
        <dbReference type="EMBL" id="CAP42709.1"/>
    </source>
</evidence>
<dbReference type="GO" id="GO:0004134">
    <property type="term" value="F:4-alpha-glucanotransferase activity"/>
    <property type="evidence" value="ECO:0007669"/>
    <property type="project" value="UniProtKB-EC"/>
</dbReference>
<evidence type="ECO:0000256" key="9">
    <source>
        <dbReference type="ARBA" id="ARBA00031501"/>
    </source>
</evidence>
<keyword evidence="7 10" id="KW-0119">Carbohydrate metabolism</keyword>
<evidence type="ECO:0000256" key="4">
    <source>
        <dbReference type="ARBA" id="ARBA00020295"/>
    </source>
</evidence>
<organism evidence="11 12">
    <name type="scientific">Bordetella petrii (strain ATCC BAA-461 / DSM 12804 / CCUG 43448 / CIP 107267 / Se-1111R)</name>
    <dbReference type="NCBI Taxonomy" id="340100"/>
    <lineage>
        <taxon>Bacteria</taxon>
        <taxon>Pseudomonadati</taxon>
        <taxon>Pseudomonadota</taxon>
        <taxon>Betaproteobacteria</taxon>
        <taxon>Burkholderiales</taxon>
        <taxon>Alcaligenaceae</taxon>
        <taxon>Bordetella</taxon>
    </lineage>
</organism>
<dbReference type="SUPFAM" id="SSF51445">
    <property type="entry name" value="(Trans)glycosidases"/>
    <property type="match status" value="1"/>
</dbReference>
<dbReference type="GO" id="GO:0005975">
    <property type="term" value="P:carbohydrate metabolic process"/>
    <property type="evidence" value="ECO:0007669"/>
    <property type="project" value="InterPro"/>
</dbReference>
<evidence type="ECO:0000256" key="7">
    <source>
        <dbReference type="ARBA" id="ARBA00023277"/>
    </source>
</evidence>
<proteinExistence type="inferred from homology"/>
<evidence type="ECO:0000256" key="1">
    <source>
        <dbReference type="ARBA" id="ARBA00000439"/>
    </source>
</evidence>